<evidence type="ECO:0000259" key="2">
    <source>
        <dbReference type="Pfam" id="PF21320"/>
    </source>
</evidence>
<dbReference type="SUPFAM" id="SSF53335">
    <property type="entry name" value="S-adenosyl-L-methionine-dependent methyltransferases"/>
    <property type="match status" value="1"/>
</dbReference>
<sequence length="364" mass="38475">MDRAAGVRHVWTVDDPTAEAAEERLVEILNDGCLGLMLALGHRTGLLAVLAQASTPPTAAELAASAGLQERYVREWLGAMAVGRLVAHDPQTGRYRLPAAHADLLTDEGDANVAAFAQYLAVLAGVEDELVGCFRHGGGVPYSSYPRFQEVMEADSAQTVVAALLDDVLPMVPGLAGRLTAGIDVLDVGCGRGRALAVLARQFPRSRFHGLDLSQEAIDHLRAEHADLPSLEGRVGDAAVLPAPWGAQSFDLVTTFDAIHDQADPLAVVRGIREALRPDGVYLAQDINTSGTHAGDLDHPLGPFIYTISTMHCLTVSLARGGTGLGAAWGRPAAEALLAESGFSSVSTHLLPHDAQNAWYVAWP</sequence>
<accession>A0ABP6R7N4</accession>
<dbReference type="Gene3D" id="3.40.50.150">
    <property type="entry name" value="Vaccinia Virus protein VP39"/>
    <property type="match status" value="1"/>
</dbReference>
<dbReference type="InterPro" id="IPR025714">
    <property type="entry name" value="Methyltranfer_dom"/>
</dbReference>
<protein>
    <submittedName>
        <fullName evidence="3">Class I SAM-dependent methyltransferase</fullName>
    </submittedName>
</protein>
<feature type="domain" description="S-adenosylmethionine-dependent methyltransferase Rv2258c-like winged HTH" evidence="2">
    <location>
        <begin position="33"/>
        <end position="106"/>
    </location>
</feature>
<dbReference type="Gene3D" id="1.10.10.10">
    <property type="entry name" value="Winged helix-like DNA-binding domain superfamily/Winged helix DNA-binding domain"/>
    <property type="match status" value="1"/>
</dbReference>
<evidence type="ECO:0000259" key="1">
    <source>
        <dbReference type="Pfam" id="PF13847"/>
    </source>
</evidence>
<evidence type="ECO:0000313" key="3">
    <source>
        <dbReference type="EMBL" id="GAA3278538.1"/>
    </source>
</evidence>
<dbReference type="InterPro" id="IPR036388">
    <property type="entry name" value="WH-like_DNA-bd_sf"/>
</dbReference>
<dbReference type="Proteomes" id="UP001501736">
    <property type="component" value="Unassembled WGS sequence"/>
</dbReference>
<dbReference type="GO" id="GO:0008168">
    <property type="term" value="F:methyltransferase activity"/>
    <property type="evidence" value="ECO:0007669"/>
    <property type="project" value="UniProtKB-KW"/>
</dbReference>
<reference evidence="4" key="1">
    <citation type="journal article" date="2019" name="Int. J. Syst. Evol. Microbiol.">
        <title>The Global Catalogue of Microorganisms (GCM) 10K type strain sequencing project: providing services to taxonomists for standard genome sequencing and annotation.</title>
        <authorList>
            <consortium name="The Broad Institute Genomics Platform"/>
            <consortium name="The Broad Institute Genome Sequencing Center for Infectious Disease"/>
            <person name="Wu L."/>
            <person name="Ma J."/>
        </authorList>
    </citation>
    <scope>NUCLEOTIDE SEQUENCE [LARGE SCALE GENOMIC DNA]</scope>
    <source>
        <strain evidence="4">JCM 11483</strain>
    </source>
</reference>
<dbReference type="EMBL" id="BAAAYG010000001">
    <property type="protein sequence ID" value="GAA3278538.1"/>
    <property type="molecule type" value="Genomic_DNA"/>
</dbReference>
<dbReference type="InterPro" id="IPR048711">
    <property type="entry name" value="WHD_Rv2258c"/>
</dbReference>
<dbReference type="SUPFAM" id="SSF46785">
    <property type="entry name" value="Winged helix' DNA-binding domain"/>
    <property type="match status" value="1"/>
</dbReference>
<keyword evidence="3" id="KW-0489">Methyltransferase</keyword>
<dbReference type="Pfam" id="PF21320">
    <property type="entry name" value="WHD_Rv2258c"/>
    <property type="match status" value="1"/>
</dbReference>
<dbReference type="Pfam" id="PF13847">
    <property type="entry name" value="Methyltransf_31"/>
    <property type="match status" value="1"/>
</dbReference>
<comment type="caution">
    <text evidence="3">The sequence shown here is derived from an EMBL/GenBank/DDBJ whole genome shotgun (WGS) entry which is preliminary data.</text>
</comment>
<gene>
    <name evidence="3" type="ORF">GCM10020260_00740</name>
</gene>
<keyword evidence="3" id="KW-0808">Transferase</keyword>
<evidence type="ECO:0000313" key="4">
    <source>
        <dbReference type="Proteomes" id="UP001501736"/>
    </source>
</evidence>
<feature type="domain" description="Methyltransferase" evidence="1">
    <location>
        <begin position="180"/>
        <end position="289"/>
    </location>
</feature>
<dbReference type="PANTHER" id="PTHR45128:SF1">
    <property type="entry name" value="S-ADENOSYLMETHIONINE-DEPENDENT METHYLTRANSFERASE RV2258C"/>
    <property type="match status" value="1"/>
</dbReference>
<dbReference type="InterPro" id="IPR036390">
    <property type="entry name" value="WH_DNA-bd_sf"/>
</dbReference>
<dbReference type="GO" id="GO:0032259">
    <property type="term" value="P:methylation"/>
    <property type="evidence" value="ECO:0007669"/>
    <property type="project" value="UniProtKB-KW"/>
</dbReference>
<dbReference type="PANTHER" id="PTHR45128">
    <property type="entry name" value="METHYLTRANSFERASE TYPE 11"/>
    <property type="match status" value="1"/>
</dbReference>
<dbReference type="InterPro" id="IPR029063">
    <property type="entry name" value="SAM-dependent_MTases_sf"/>
</dbReference>
<dbReference type="InterPro" id="IPR053173">
    <property type="entry name" value="SAM-binding_MTase"/>
</dbReference>
<proteinExistence type="predicted"/>
<keyword evidence="4" id="KW-1185">Reference proteome</keyword>
<organism evidence="3 4">
    <name type="scientific">Nesterenkonia halobia</name>
    <dbReference type="NCBI Taxonomy" id="37922"/>
    <lineage>
        <taxon>Bacteria</taxon>
        <taxon>Bacillati</taxon>
        <taxon>Actinomycetota</taxon>
        <taxon>Actinomycetes</taxon>
        <taxon>Micrococcales</taxon>
        <taxon>Micrococcaceae</taxon>
        <taxon>Nesterenkonia</taxon>
    </lineage>
</organism>
<name>A0ABP6R7N4_9MICC</name>
<dbReference type="CDD" id="cd02440">
    <property type="entry name" value="AdoMet_MTases"/>
    <property type="match status" value="1"/>
</dbReference>